<comment type="caution">
    <text evidence="1">The sequence shown here is derived from an EMBL/GenBank/DDBJ whole genome shotgun (WGS) entry which is preliminary data.</text>
</comment>
<evidence type="ECO:0000313" key="1">
    <source>
        <dbReference type="EMBL" id="RCJ42588.1"/>
    </source>
</evidence>
<reference evidence="1 2" key="1">
    <citation type="submission" date="2016-04" db="EMBL/GenBank/DDBJ databases">
        <authorList>
            <person name="Evans L.H."/>
            <person name="Alamgir A."/>
            <person name="Owens N."/>
            <person name="Weber N.D."/>
            <person name="Virtaneva K."/>
            <person name="Barbian K."/>
            <person name="Babar A."/>
            <person name="Rosenke K."/>
        </authorList>
    </citation>
    <scope>NUCLEOTIDE SEQUENCE [LARGE SCALE GENOMIC DNA]</scope>
    <source>
        <strain evidence="1">NIES-2108</strain>
    </source>
</reference>
<proteinExistence type="predicted"/>
<sequence length="128" mass="14762">MLTEEVLVQKFITVVKERCAKVGELLQYCHVELVNSYWGCPPKLIQHFVVYYPNMLFASINDNKDVFRGVAQDLGICQAVCINATRIIRDPASRLKEKNPILWLELQWVAVPTKKGNWHLDQNLPHSD</sequence>
<protein>
    <submittedName>
        <fullName evidence="1">Uncharacterized protein</fullName>
    </submittedName>
</protein>
<evidence type="ECO:0000313" key="2">
    <source>
        <dbReference type="Proteomes" id="UP000252085"/>
    </source>
</evidence>
<name>A0A367S195_NOSPU</name>
<dbReference type="Proteomes" id="UP000252085">
    <property type="component" value="Unassembled WGS sequence"/>
</dbReference>
<dbReference type="AlphaFoldDB" id="A0A367S195"/>
<dbReference type="EMBL" id="LXQE01000005">
    <property type="protein sequence ID" value="RCJ42588.1"/>
    <property type="molecule type" value="Genomic_DNA"/>
</dbReference>
<gene>
    <name evidence="1" type="ORF">A6769_37115</name>
</gene>
<accession>A0A367S195</accession>
<organism evidence="1 2">
    <name type="scientific">Nostoc punctiforme NIES-2108</name>
    <dbReference type="NCBI Taxonomy" id="1356359"/>
    <lineage>
        <taxon>Bacteria</taxon>
        <taxon>Bacillati</taxon>
        <taxon>Cyanobacteriota</taxon>
        <taxon>Cyanophyceae</taxon>
        <taxon>Nostocales</taxon>
        <taxon>Nostocaceae</taxon>
        <taxon>Nostoc</taxon>
    </lineage>
</organism>